<dbReference type="Proteomes" id="UP000018957">
    <property type="component" value="Unassembled WGS sequence"/>
</dbReference>
<comment type="caution">
    <text evidence="1">The sequence shown here is derived from an EMBL/GenBank/DDBJ whole genome shotgun (WGS) entry which is preliminary data.</text>
</comment>
<dbReference type="OrthoDB" id="6466334at2"/>
<evidence type="ECO:0008006" key="3">
    <source>
        <dbReference type="Google" id="ProtNLM"/>
    </source>
</evidence>
<evidence type="ECO:0000313" key="1">
    <source>
        <dbReference type="EMBL" id="ETS32091.1"/>
    </source>
</evidence>
<dbReference type="InterPro" id="IPR047880">
    <property type="entry name" value="MafI-like"/>
</dbReference>
<dbReference type="NCBIfam" id="NF033691">
    <property type="entry name" value="immunity_MafI"/>
    <property type="match status" value="1"/>
</dbReference>
<gene>
    <name evidence="1" type="ORF">PTE_01849</name>
</gene>
<protein>
    <recommendedName>
        <fullName evidence="3">MafI family immunity protein</fullName>
    </recommendedName>
</protein>
<evidence type="ECO:0000313" key="2">
    <source>
        <dbReference type="Proteomes" id="UP000018957"/>
    </source>
</evidence>
<organism evidence="1 2">
    <name type="scientific">Photorhabdus khanii NC19</name>
    <dbReference type="NCBI Taxonomy" id="1004151"/>
    <lineage>
        <taxon>Bacteria</taxon>
        <taxon>Pseudomonadati</taxon>
        <taxon>Pseudomonadota</taxon>
        <taxon>Gammaproteobacteria</taxon>
        <taxon>Enterobacterales</taxon>
        <taxon>Morganellaceae</taxon>
        <taxon>Photorhabdus</taxon>
    </lineage>
</organism>
<proteinExistence type="predicted"/>
<dbReference type="EMBL" id="AYSJ01000008">
    <property type="protein sequence ID" value="ETS32091.1"/>
    <property type="molecule type" value="Genomic_DNA"/>
</dbReference>
<name>W3V838_9GAMM</name>
<sequence length="86" mass="10079">MEINDKIRALGERLKDRLDPSLIDFALEYISYSENILAFETLCDHIADYDVAIEEEEYVQIITLAHELGLKIDNRYTYIDPEKGFH</sequence>
<reference evidence="1 2" key="1">
    <citation type="submission" date="2013-11" db="EMBL/GenBank/DDBJ databases">
        <title>Elucidation of the Photorhabdus temperata genome and generation of transposon mutant library to identify motility mutants.</title>
        <authorList>
            <person name="Hurst S.G.IV."/>
            <person name="Micheals B."/>
            <person name="Abebe-Akele F."/>
            <person name="Rowedder H."/>
            <person name="Bullock H."/>
            <person name="Jackobeck R."/>
            <person name="Janicki E."/>
            <person name="Tisa L.S."/>
        </authorList>
    </citation>
    <scope>NUCLEOTIDE SEQUENCE [LARGE SCALE GENOMIC DNA]</scope>
    <source>
        <strain evidence="1 2">NC19</strain>
    </source>
</reference>
<keyword evidence="2" id="KW-1185">Reference proteome</keyword>
<dbReference type="RefSeq" id="WP_036845172.1">
    <property type="nucleotide sequence ID" value="NZ_AYSJ01000008.1"/>
</dbReference>
<dbReference type="AlphaFoldDB" id="W3V838"/>
<accession>W3V838</accession>
<dbReference type="PATRIC" id="fig|1004151.3.peg.1888"/>